<evidence type="ECO:0000256" key="5">
    <source>
        <dbReference type="SAM" id="SignalP"/>
    </source>
</evidence>
<dbReference type="InterPro" id="IPR050488">
    <property type="entry name" value="Ig_Fc_receptor"/>
</dbReference>
<evidence type="ECO:0000259" key="6">
    <source>
        <dbReference type="PROSITE" id="PS50835"/>
    </source>
</evidence>
<evidence type="ECO:0000256" key="3">
    <source>
        <dbReference type="ARBA" id="ARBA00023319"/>
    </source>
</evidence>
<keyword evidence="4" id="KW-0812">Transmembrane</keyword>
<dbReference type="InterPro" id="IPR013151">
    <property type="entry name" value="Immunoglobulin_dom"/>
</dbReference>
<feature type="transmembrane region" description="Helical" evidence="4">
    <location>
        <begin position="220"/>
        <end position="245"/>
    </location>
</feature>
<dbReference type="PROSITE" id="PS50835">
    <property type="entry name" value="IG_LIKE"/>
    <property type="match status" value="1"/>
</dbReference>
<dbReference type="SMART" id="SM00408">
    <property type="entry name" value="IGc2"/>
    <property type="match status" value="1"/>
</dbReference>
<keyword evidence="1 5" id="KW-0732">Signal</keyword>
<feature type="chain" id="PRO_5047536344" description="Ig-like domain-containing protein" evidence="5">
    <location>
        <begin position="28"/>
        <end position="320"/>
    </location>
</feature>
<evidence type="ECO:0000256" key="4">
    <source>
        <dbReference type="SAM" id="Phobius"/>
    </source>
</evidence>
<evidence type="ECO:0000256" key="1">
    <source>
        <dbReference type="ARBA" id="ARBA00022729"/>
    </source>
</evidence>
<dbReference type="EMBL" id="JAHRIO010092674">
    <property type="protein sequence ID" value="MEQ2189343.1"/>
    <property type="molecule type" value="Genomic_DNA"/>
</dbReference>
<keyword evidence="3" id="KW-0393">Immunoglobulin domain</keyword>
<dbReference type="Pfam" id="PF00047">
    <property type="entry name" value="ig"/>
    <property type="match status" value="1"/>
</dbReference>
<feature type="signal peptide" evidence="5">
    <location>
        <begin position="1"/>
        <end position="27"/>
    </location>
</feature>
<dbReference type="InterPro" id="IPR003599">
    <property type="entry name" value="Ig_sub"/>
</dbReference>
<keyword evidence="2" id="KW-1015">Disulfide bond</keyword>
<dbReference type="InterPro" id="IPR003598">
    <property type="entry name" value="Ig_sub2"/>
</dbReference>
<keyword evidence="8" id="KW-1185">Reference proteome</keyword>
<name>A0ABV0Q1B9_9TELE</name>
<feature type="domain" description="Ig-like" evidence="6">
    <location>
        <begin position="120"/>
        <end position="201"/>
    </location>
</feature>
<keyword evidence="4" id="KW-1133">Transmembrane helix</keyword>
<organism evidence="7 8">
    <name type="scientific">Goodea atripinnis</name>
    <dbReference type="NCBI Taxonomy" id="208336"/>
    <lineage>
        <taxon>Eukaryota</taxon>
        <taxon>Metazoa</taxon>
        <taxon>Chordata</taxon>
        <taxon>Craniata</taxon>
        <taxon>Vertebrata</taxon>
        <taxon>Euteleostomi</taxon>
        <taxon>Actinopterygii</taxon>
        <taxon>Neopterygii</taxon>
        <taxon>Teleostei</taxon>
        <taxon>Neoteleostei</taxon>
        <taxon>Acanthomorphata</taxon>
        <taxon>Ovalentaria</taxon>
        <taxon>Atherinomorphae</taxon>
        <taxon>Cyprinodontiformes</taxon>
        <taxon>Goodeidae</taxon>
        <taxon>Goodea</taxon>
    </lineage>
</organism>
<dbReference type="SMART" id="SM00409">
    <property type="entry name" value="IG"/>
    <property type="match status" value="1"/>
</dbReference>
<dbReference type="PANTHER" id="PTHR11481">
    <property type="entry name" value="IMMUNOGLOBULIN FC RECEPTOR"/>
    <property type="match status" value="1"/>
</dbReference>
<dbReference type="InterPro" id="IPR036179">
    <property type="entry name" value="Ig-like_dom_sf"/>
</dbReference>
<dbReference type="Proteomes" id="UP001476798">
    <property type="component" value="Unassembled WGS sequence"/>
</dbReference>
<reference evidence="7 8" key="1">
    <citation type="submission" date="2021-06" db="EMBL/GenBank/DDBJ databases">
        <authorList>
            <person name="Palmer J.M."/>
        </authorList>
    </citation>
    <scope>NUCLEOTIDE SEQUENCE [LARGE SCALE GENOMIC DNA]</scope>
    <source>
        <strain evidence="7 8">GA_2019</strain>
        <tissue evidence="7">Muscle</tissue>
    </source>
</reference>
<dbReference type="InterPro" id="IPR007110">
    <property type="entry name" value="Ig-like_dom"/>
</dbReference>
<dbReference type="SUPFAM" id="SSF48726">
    <property type="entry name" value="Immunoglobulin"/>
    <property type="match status" value="1"/>
</dbReference>
<evidence type="ECO:0000256" key="2">
    <source>
        <dbReference type="ARBA" id="ARBA00023157"/>
    </source>
</evidence>
<gene>
    <name evidence="7" type="ORF">GOODEAATRI_024355</name>
</gene>
<evidence type="ECO:0000313" key="7">
    <source>
        <dbReference type="EMBL" id="MEQ2189343.1"/>
    </source>
</evidence>
<dbReference type="PANTHER" id="PTHR11481:SF64">
    <property type="entry name" value="FC RECEPTOR-LIKE PROTEIN 4"/>
    <property type="match status" value="1"/>
</dbReference>
<sequence>MGIITLSIHCWIYVFLLLSTIPGQSCTFRSPGLPVIAPDKLQFFEYESVSVRCVGVKHINVWRVIRKLYKTSPTNDSEACSIPGPSCIIDPTFEKHSGEYWCENDEGERSHALNISVTAGSVILQLAAQPVKEGSDVTLRCINKNKDQTQITDFFKDGFHLGTSYENTLTLQKVSKADEGLYKCSISEAGDSAESWLAVVNPGNGSLCYGCNEETQPVHYLTPVITILLFTLGSLLCLVIGMIFFKKHKALKNETITDLSEVTYAVVNKPRKRKGEGAANGPDQDTYASVQMRNKGWEVCAARTGQYSSEQKLVYSLVSL</sequence>
<dbReference type="Gene3D" id="2.60.40.10">
    <property type="entry name" value="Immunoglobulins"/>
    <property type="match status" value="2"/>
</dbReference>
<evidence type="ECO:0000313" key="8">
    <source>
        <dbReference type="Proteomes" id="UP001476798"/>
    </source>
</evidence>
<dbReference type="InterPro" id="IPR013783">
    <property type="entry name" value="Ig-like_fold"/>
</dbReference>
<comment type="caution">
    <text evidence="7">The sequence shown here is derived from an EMBL/GenBank/DDBJ whole genome shotgun (WGS) entry which is preliminary data.</text>
</comment>
<proteinExistence type="predicted"/>
<accession>A0ABV0Q1B9</accession>
<keyword evidence="4" id="KW-0472">Membrane</keyword>
<protein>
    <recommendedName>
        <fullName evidence="6">Ig-like domain-containing protein</fullName>
    </recommendedName>
</protein>